<evidence type="ECO:0000256" key="1">
    <source>
        <dbReference type="ARBA" id="ARBA00001946"/>
    </source>
</evidence>
<dbReference type="InterPro" id="IPR036849">
    <property type="entry name" value="Enolase-like_C_sf"/>
</dbReference>
<protein>
    <submittedName>
        <fullName evidence="5">Mandelate racemase</fullName>
    </submittedName>
</protein>
<dbReference type="GO" id="GO:0000287">
    <property type="term" value="F:magnesium ion binding"/>
    <property type="evidence" value="ECO:0007669"/>
    <property type="project" value="TreeGrafter"/>
</dbReference>
<dbReference type="GO" id="GO:0016052">
    <property type="term" value="P:carbohydrate catabolic process"/>
    <property type="evidence" value="ECO:0007669"/>
    <property type="project" value="TreeGrafter"/>
</dbReference>
<dbReference type="InterPro" id="IPR013342">
    <property type="entry name" value="Mandelate_racemase_C"/>
</dbReference>
<evidence type="ECO:0000256" key="3">
    <source>
        <dbReference type="ARBA" id="ARBA00022842"/>
    </source>
</evidence>
<dbReference type="PANTHER" id="PTHR13794">
    <property type="entry name" value="ENOLASE SUPERFAMILY, MANDELATE RACEMASE"/>
    <property type="match status" value="1"/>
</dbReference>
<dbReference type="Gene3D" id="3.20.20.120">
    <property type="entry name" value="Enolase-like C-terminal domain"/>
    <property type="match status" value="1"/>
</dbReference>
<dbReference type="InterPro" id="IPR029065">
    <property type="entry name" value="Enolase_C-like"/>
</dbReference>
<comment type="caution">
    <text evidence="5">The sequence shown here is derived from an EMBL/GenBank/DDBJ whole genome shotgun (WGS) entry which is preliminary data.</text>
</comment>
<dbReference type="SFLD" id="SFLDS00001">
    <property type="entry name" value="Enolase"/>
    <property type="match status" value="1"/>
</dbReference>
<dbReference type="InterPro" id="IPR013341">
    <property type="entry name" value="Mandelate_racemase_N_dom"/>
</dbReference>
<dbReference type="Pfam" id="PF02746">
    <property type="entry name" value="MR_MLE_N"/>
    <property type="match status" value="1"/>
</dbReference>
<proteinExistence type="predicted"/>
<comment type="cofactor">
    <cofactor evidence="1">
        <name>Mg(2+)</name>
        <dbReference type="ChEBI" id="CHEBI:18420"/>
    </cofactor>
</comment>
<sequence>MTAVGEITAAVYTVPTDRPEADGTLAWTETTMTLVRARAGGLTGLGWTYGPAACAAIVRDLLGPTVSGMCAFDVPAAFGAMVHRVRNAGRAGVAGYAISAVETALWDLKARLLDVPLCRLLGQAVQAVQVYGSGGFTSYTEAELAEQLGGWALDDGMGRVKLKIGRDRDVRRVRRAREAIGADTELFVDANGAYTAKEAVRLAAAMDEWDVRWFEEPVSSDDLAGLRLVRDAVRPDVTAGEYGCDLYYFRRMAGAVDCLQIDVTRCGGILEWQRAAGLAAARNLQVSGHCTPQLHLHVALATPNVRHLEWFHDHVRIESMFFDGFRAPVEGMLTPDLSRPGIGLELRSADADRYLTRG</sequence>
<evidence type="ECO:0000313" key="5">
    <source>
        <dbReference type="EMBL" id="GII96517.1"/>
    </source>
</evidence>
<accession>A0A919RMI1</accession>
<dbReference type="PANTHER" id="PTHR13794:SF58">
    <property type="entry name" value="MITOCHONDRIAL ENOLASE SUPERFAMILY MEMBER 1"/>
    <property type="match status" value="1"/>
</dbReference>
<evidence type="ECO:0000259" key="4">
    <source>
        <dbReference type="SMART" id="SM00922"/>
    </source>
</evidence>
<dbReference type="EMBL" id="BOOW01000045">
    <property type="protein sequence ID" value="GII96517.1"/>
    <property type="molecule type" value="Genomic_DNA"/>
</dbReference>
<feature type="domain" description="Mandelate racemase/muconate lactonizing enzyme C-terminal" evidence="4">
    <location>
        <begin position="141"/>
        <end position="236"/>
    </location>
</feature>
<evidence type="ECO:0000256" key="2">
    <source>
        <dbReference type="ARBA" id="ARBA00022723"/>
    </source>
</evidence>
<evidence type="ECO:0000313" key="6">
    <source>
        <dbReference type="Proteomes" id="UP000606172"/>
    </source>
</evidence>
<dbReference type="SMART" id="SM00922">
    <property type="entry name" value="MR_MLE"/>
    <property type="match status" value="1"/>
</dbReference>
<dbReference type="AlphaFoldDB" id="A0A919RMI1"/>
<dbReference type="InterPro" id="IPR029017">
    <property type="entry name" value="Enolase-like_N"/>
</dbReference>
<dbReference type="SFLD" id="SFLDG00179">
    <property type="entry name" value="mandelate_racemase"/>
    <property type="match status" value="1"/>
</dbReference>
<dbReference type="PROSITE" id="PS00908">
    <property type="entry name" value="MR_MLE_1"/>
    <property type="match status" value="1"/>
</dbReference>
<keyword evidence="2" id="KW-0479">Metal-binding</keyword>
<dbReference type="SUPFAM" id="SSF51604">
    <property type="entry name" value="Enolase C-terminal domain-like"/>
    <property type="match status" value="1"/>
</dbReference>
<keyword evidence="3" id="KW-0460">Magnesium</keyword>
<dbReference type="RefSeq" id="WP_204031512.1">
    <property type="nucleotide sequence ID" value="NZ_BOOW01000045.1"/>
</dbReference>
<dbReference type="Pfam" id="PF13378">
    <property type="entry name" value="MR_MLE_C"/>
    <property type="match status" value="1"/>
</dbReference>
<name>A0A919RMI1_9ACTN</name>
<gene>
    <name evidence="5" type="ORF">Ssi02_67480</name>
</gene>
<dbReference type="Gene3D" id="3.30.390.10">
    <property type="entry name" value="Enolase-like, N-terminal domain"/>
    <property type="match status" value="1"/>
</dbReference>
<dbReference type="GO" id="GO:0009063">
    <property type="term" value="P:amino acid catabolic process"/>
    <property type="evidence" value="ECO:0007669"/>
    <property type="project" value="InterPro"/>
</dbReference>
<dbReference type="Proteomes" id="UP000606172">
    <property type="component" value="Unassembled WGS sequence"/>
</dbReference>
<dbReference type="InterPro" id="IPR018110">
    <property type="entry name" value="Mandel_Rmase/mucon_lact_enz_CS"/>
</dbReference>
<keyword evidence="6" id="KW-1185">Reference proteome</keyword>
<dbReference type="InterPro" id="IPR046945">
    <property type="entry name" value="RHMD-like"/>
</dbReference>
<dbReference type="SUPFAM" id="SSF54826">
    <property type="entry name" value="Enolase N-terminal domain-like"/>
    <property type="match status" value="1"/>
</dbReference>
<organism evidence="5 6">
    <name type="scientific">Sinosporangium siamense</name>
    <dbReference type="NCBI Taxonomy" id="1367973"/>
    <lineage>
        <taxon>Bacteria</taxon>
        <taxon>Bacillati</taxon>
        <taxon>Actinomycetota</taxon>
        <taxon>Actinomycetes</taxon>
        <taxon>Streptosporangiales</taxon>
        <taxon>Streptosporangiaceae</taxon>
        <taxon>Sinosporangium</taxon>
    </lineage>
</organism>
<dbReference type="GO" id="GO:0016836">
    <property type="term" value="F:hydro-lyase activity"/>
    <property type="evidence" value="ECO:0007669"/>
    <property type="project" value="TreeGrafter"/>
</dbReference>
<reference evidence="5" key="1">
    <citation type="submission" date="2021-01" db="EMBL/GenBank/DDBJ databases">
        <title>Whole genome shotgun sequence of Sinosporangium siamense NBRC 109515.</title>
        <authorList>
            <person name="Komaki H."/>
            <person name="Tamura T."/>
        </authorList>
    </citation>
    <scope>NUCLEOTIDE SEQUENCE</scope>
    <source>
        <strain evidence="5">NBRC 109515</strain>
    </source>
</reference>